<evidence type="ECO:0000256" key="12">
    <source>
        <dbReference type="ARBA" id="ARBA00044710"/>
    </source>
</evidence>
<evidence type="ECO:0000313" key="17">
    <source>
        <dbReference type="EMBL" id="CAD8898809.1"/>
    </source>
</evidence>
<feature type="transmembrane region" description="Helical" evidence="15">
    <location>
        <begin position="163"/>
        <end position="181"/>
    </location>
</feature>
<gene>
    <name evidence="17" type="ORF">CHYS00102_LOCUS26025</name>
</gene>
<evidence type="ECO:0000256" key="6">
    <source>
        <dbReference type="ARBA" id="ARBA00023136"/>
    </source>
</evidence>
<evidence type="ECO:0000259" key="16">
    <source>
        <dbReference type="PROSITE" id="PS50850"/>
    </source>
</evidence>
<dbReference type="InterPro" id="IPR005829">
    <property type="entry name" value="Sugar_transporter_CS"/>
</dbReference>
<dbReference type="InterPro" id="IPR045263">
    <property type="entry name" value="GLUT"/>
</dbReference>
<comment type="subunit">
    <text evidence="2">Homodimer.</text>
</comment>
<dbReference type="SUPFAM" id="SSF103473">
    <property type="entry name" value="MFS general substrate transporter"/>
    <property type="match status" value="1"/>
</dbReference>
<evidence type="ECO:0000256" key="15">
    <source>
        <dbReference type="SAM" id="Phobius"/>
    </source>
</evidence>
<feature type="domain" description="Major facilitator superfamily (MFS) profile" evidence="16">
    <location>
        <begin position="99"/>
        <end position="521"/>
    </location>
</feature>
<evidence type="ECO:0000256" key="3">
    <source>
        <dbReference type="ARBA" id="ARBA00022448"/>
    </source>
</evidence>
<feature type="transmembrane region" description="Helical" evidence="15">
    <location>
        <begin position="496"/>
        <end position="515"/>
    </location>
</feature>
<comment type="subcellular location">
    <subcellularLocation>
        <location evidence="1">Membrane</location>
        <topology evidence="1">Multi-pass membrane protein</topology>
    </subcellularLocation>
</comment>
<accession>A0A7S1BUZ7</accession>
<evidence type="ECO:0000256" key="5">
    <source>
        <dbReference type="ARBA" id="ARBA00022989"/>
    </source>
</evidence>
<dbReference type="Pfam" id="PF00083">
    <property type="entry name" value="Sugar_tr"/>
    <property type="match status" value="1"/>
</dbReference>
<comment type="catalytic activity">
    <reaction evidence="12">
        <text>D-fructose(out) = D-fructose(in)</text>
        <dbReference type="Rhea" id="RHEA:60372"/>
        <dbReference type="ChEBI" id="CHEBI:37721"/>
    </reaction>
    <physiologicalReaction direction="left-to-right" evidence="12">
        <dbReference type="Rhea" id="RHEA:60373"/>
    </physiologicalReaction>
</comment>
<feature type="transmembrane region" description="Helical" evidence="15">
    <location>
        <begin position="468"/>
        <end position="490"/>
    </location>
</feature>
<comment type="catalytic activity">
    <reaction evidence="9">
        <text>D-xylose(out) = D-xylose(in)</text>
        <dbReference type="Rhea" id="RHEA:78427"/>
        <dbReference type="ChEBI" id="CHEBI:53455"/>
    </reaction>
    <physiologicalReaction direction="left-to-right" evidence="9">
        <dbReference type="Rhea" id="RHEA:78428"/>
    </physiologicalReaction>
</comment>
<dbReference type="NCBIfam" id="TIGR00879">
    <property type="entry name" value="SP"/>
    <property type="match status" value="1"/>
</dbReference>
<dbReference type="InterPro" id="IPR003663">
    <property type="entry name" value="Sugar/inositol_transpt"/>
</dbReference>
<dbReference type="GO" id="GO:0015149">
    <property type="term" value="F:hexose transmembrane transporter activity"/>
    <property type="evidence" value="ECO:0007669"/>
    <property type="project" value="TreeGrafter"/>
</dbReference>
<evidence type="ECO:0000256" key="1">
    <source>
        <dbReference type="ARBA" id="ARBA00004141"/>
    </source>
</evidence>
<dbReference type="PROSITE" id="PS50850">
    <property type="entry name" value="MFS"/>
    <property type="match status" value="1"/>
</dbReference>
<reference evidence="17" key="1">
    <citation type="submission" date="2021-01" db="EMBL/GenBank/DDBJ databases">
        <authorList>
            <person name="Corre E."/>
            <person name="Pelletier E."/>
            <person name="Niang G."/>
            <person name="Scheremetjew M."/>
            <person name="Finn R."/>
            <person name="Kale V."/>
            <person name="Holt S."/>
            <person name="Cochrane G."/>
            <person name="Meng A."/>
            <person name="Brown T."/>
            <person name="Cohen L."/>
        </authorList>
    </citation>
    <scope>NUCLEOTIDE SEQUENCE</scope>
    <source>
        <strain evidence="17">308</strain>
    </source>
</reference>
<feature type="transmembrane region" description="Helical" evidence="15">
    <location>
        <begin position="221"/>
        <end position="244"/>
    </location>
</feature>
<protein>
    <recommendedName>
        <fullName evidence="13">Hexose transporter 1</fullName>
    </recommendedName>
</protein>
<evidence type="ECO:0000256" key="13">
    <source>
        <dbReference type="ARBA" id="ARBA00044780"/>
    </source>
</evidence>
<dbReference type="AlphaFoldDB" id="A0A7S1BUZ7"/>
<feature type="transmembrane region" description="Helical" evidence="15">
    <location>
        <begin position="376"/>
        <end position="397"/>
    </location>
</feature>
<comment type="catalytic activity">
    <reaction evidence="8">
        <text>D-glucose(out) = D-glucose(in)</text>
        <dbReference type="Rhea" id="RHEA:60376"/>
        <dbReference type="ChEBI" id="CHEBI:4167"/>
    </reaction>
    <physiologicalReaction direction="left-to-right" evidence="8">
        <dbReference type="Rhea" id="RHEA:60377"/>
    </physiologicalReaction>
</comment>
<dbReference type="InterPro" id="IPR036259">
    <property type="entry name" value="MFS_trans_sf"/>
</dbReference>
<dbReference type="PROSITE" id="PS00217">
    <property type="entry name" value="SUGAR_TRANSPORT_2"/>
    <property type="match status" value="1"/>
</dbReference>
<feature type="transmembrane region" description="Helical" evidence="15">
    <location>
        <begin position="89"/>
        <end position="110"/>
    </location>
</feature>
<feature type="transmembrane region" description="Helical" evidence="15">
    <location>
        <begin position="187"/>
        <end position="209"/>
    </location>
</feature>
<comment type="catalytic activity">
    <reaction evidence="10">
        <text>D-mannose(out) = D-mannose(in)</text>
        <dbReference type="Rhea" id="RHEA:78391"/>
        <dbReference type="ChEBI" id="CHEBI:4208"/>
    </reaction>
    <physiologicalReaction direction="left-to-right" evidence="10">
        <dbReference type="Rhea" id="RHEA:78392"/>
    </physiologicalReaction>
</comment>
<evidence type="ECO:0000256" key="2">
    <source>
        <dbReference type="ARBA" id="ARBA00011738"/>
    </source>
</evidence>
<feature type="transmembrane region" description="Helical" evidence="15">
    <location>
        <begin position="404"/>
        <end position="425"/>
    </location>
</feature>
<evidence type="ECO:0000256" key="11">
    <source>
        <dbReference type="ARBA" id="ARBA00044668"/>
    </source>
</evidence>
<evidence type="ECO:0000256" key="4">
    <source>
        <dbReference type="ARBA" id="ARBA00022692"/>
    </source>
</evidence>
<dbReference type="PANTHER" id="PTHR23503">
    <property type="entry name" value="SOLUTE CARRIER FAMILY 2"/>
    <property type="match status" value="1"/>
</dbReference>
<organism evidence="17">
    <name type="scientific">Corethron hystrix</name>
    <dbReference type="NCBI Taxonomy" id="216773"/>
    <lineage>
        <taxon>Eukaryota</taxon>
        <taxon>Sar</taxon>
        <taxon>Stramenopiles</taxon>
        <taxon>Ochrophyta</taxon>
        <taxon>Bacillariophyta</taxon>
        <taxon>Coscinodiscophyceae</taxon>
        <taxon>Corethrophycidae</taxon>
        <taxon>Corethrales</taxon>
        <taxon>Corethraceae</taxon>
        <taxon>Corethron</taxon>
    </lineage>
</organism>
<dbReference type="Gene3D" id="1.20.1250.20">
    <property type="entry name" value="MFS general substrate transporter like domains"/>
    <property type="match status" value="1"/>
</dbReference>
<proteinExistence type="inferred from homology"/>
<evidence type="ECO:0000256" key="10">
    <source>
        <dbReference type="ARBA" id="ARBA00044662"/>
    </source>
</evidence>
<comment type="catalytic activity">
    <reaction evidence="11">
        <text>D-glucosamine(out) = D-glucosamine(in)</text>
        <dbReference type="Rhea" id="RHEA:78423"/>
        <dbReference type="ChEBI" id="CHEBI:58723"/>
    </reaction>
    <physiologicalReaction direction="left-to-right" evidence="11">
        <dbReference type="Rhea" id="RHEA:78424"/>
    </physiologicalReaction>
</comment>
<feature type="transmembrane region" description="Helical" evidence="15">
    <location>
        <begin position="431"/>
        <end position="456"/>
    </location>
</feature>
<comment type="similarity">
    <text evidence="14">Belongs to the major facilitator superfamily. Sugar transporter (TC 2.A.1.1) family.</text>
</comment>
<keyword evidence="4 15" id="KW-0812">Transmembrane</keyword>
<keyword evidence="5 15" id="KW-1133">Transmembrane helix</keyword>
<feature type="transmembrane region" description="Helical" evidence="15">
    <location>
        <begin position="341"/>
        <end position="364"/>
    </location>
</feature>
<keyword evidence="3 14" id="KW-0813">Transport</keyword>
<name>A0A7S1BUZ7_9STRA</name>
<evidence type="ECO:0000256" key="8">
    <source>
        <dbReference type="ARBA" id="ARBA00044648"/>
    </source>
</evidence>
<dbReference type="GO" id="GO:0016020">
    <property type="term" value="C:membrane"/>
    <property type="evidence" value="ECO:0007669"/>
    <property type="project" value="UniProtKB-SubCell"/>
</dbReference>
<dbReference type="InterPro" id="IPR020846">
    <property type="entry name" value="MFS_dom"/>
</dbReference>
<evidence type="ECO:0000256" key="7">
    <source>
        <dbReference type="ARBA" id="ARBA00044637"/>
    </source>
</evidence>
<comment type="catalytic activity">
    <reaction evidence="7">
        <text>D-galactose(in) = D-galactose(out)</text>
        <dbReference type="Rhea" id="RHEA:34915"/>
        <dbReference type="ChEBI" id="CHEBI:4139"/>
    </reaction>
    <physiologicalReaction direction="right-to-left" evidence="7">
        <dbReference type="Rhea" id="RHEA:34917"/>
    </physiologicalReaction>
</comment>
<feature type="transmembrane region" description="Helical" evidence="15">
    <location>
        <begin position="250"/>
        <end position="272"/>
    </location>
</feature>
<dbReference type="PRINTS" id="PR00171">
    <property type="entry name" value="SUGRTRNSPORT"/>
</dbReference>
<keyword evidence="6 15" id="KW-0472">Membrane</keyword>
<dbReference type="InterPro" id="IPR005828">
    <property type="entry name" value="MFS_sugar_transport-like"/>
</dbReference>
<dbReference type="EMBL" id="HBFR01035689">
    <property type="protein sequence ID" value="CAD8898809.1"/>
    <property type="molecule type" value="Transcribed_RNA"/>
</dbReference>
<dbReference type="PANTHER" id="PTHR23503:SF8">
    <property type="entry name" value="FACILITATED GLUCOSE TRANSPORTER PROTEIN 1"/>
    <property type="match status" value="1"/>
</dbReference>
<evidence type="ECO:0000256" key="9">
    <source>
        <dbReference type="ARBA" id="ARBA00044656"/>
    </source>
</evidence>
<feature type="transmembrane region" description="Helical" evidence="15">
    <location>
        <begin position="130"/>
        <end position="151"/>
    </location>
</feature>
<sequence length="589" mass="64591">MLTPMQMGRKELYDSLPFTATFGLQKQERKLSQAFASYAADLDMLANSANEDGFIQMEDVAPQPKPGSEEEARWKKTQHKVMDELEIEAGVLTPSLMMAVLIAVLVMFLSGYNTGVMNAPAAVVFPGHSIGIWSLAVSAFAVGGPIGSGVAGSLVESLGRRNALLLNMWTFFFGGMILSLAPDMYTIIVARFFIGVASGSATVLVPIYLGELAPPTLRGTLGTMTQFATVIGILASALLAFPFGTPDPGWRYLFAVTPVVSLMQIACGSFLLESPRWILSRDPQSLKARSIIKKLRGLRFDYEVETEVELFLSAAAVQDNEAENNGSAVVQMFQDLRVRHLAVAAVLLQMAQQLCGINAVFYYSTAFFEGIIDNPLVGTTTICAVNVVATYVALLLMDSCGRRVLILWSSGGMLISVIVIVLALLGYMPNVVALIAVNVYVSFFEIGLGPIPWLIVAEMFDAKYVATAMSLSSQVNWTCNFIVGLVFPYLDEYLHAYSFAPFGIVLLMTFLFAAFKLPETQGTTPQELQKQITRRNSSAQFHNFNIDESYVNPVDMEWRIAMEQIRQEEEKAMQDGSYNYGFQPISSMS</sequence>
<evidence type="ECO:0000256" key="14">
    <source>
        <dbReference type="RuleBase" id="RU003346"/>
    </source>
</evidence>